<dbReference type="AlphaFoldDB" id="A0A0E9S481"/>
<organism evidence="1">
    <name type="scientific">Anguilla anguilla</name>
    <name type="common">European freshwater eel</name>
    <name type="synonym">Muraena anguilla</name>
    <dbReference type="NCBI Taxonomy" id="7936"/>
    <lineage>
        <taxon>Eukaryota</taxon>
        <taxon>Metazoa</taxon>
        <taxon>Chordata</taxon>
        <taxon>Craniata</taxon>
        <taxon>Vertebrata</taxon>
        <taxon>Euteleostomi</taxon>
        <taxon>Actinopterygii</taxon>
        <taxon>Neopterygii</taxon>
        <taxon>Teleostei</taxon>
        <taxon>Anguilliformes</taxon>
        <taxon>Anguillidae</taxon>
        <taxon>Anguilla</taxon>
    </lineage>
</organism>
<protein>
    <submittedName>
        <fullName evidence="1">Uncharacterized protein</fullName>
    </submittedName>
</protein>
<dbReference type="EMBL" id="GBXM01073254">
    <property type="protein sequence ID" value="JAH35323.1"/>
    <property type="molecule type" value="Transcribed_RNA"/>
</dbReference>
<evidence type="ECO:0000313" key="1">
    <source>
        <dbReference type="EMBL" id="JAH35323.1"/>
    </source>
</evidence>
<proteinExistence type="predicted"/>
<reference evidence="1" key="2">
    <citation type="journal article" date="2015" name="Fish Shellfish Immunol.">
        <title>Early steps in the European eel (Anguilla anguilla)-Vibrio vulnificus interaction in the gills: Role of the RtxA13 toxin.</title>
        <authorList>
            <person name="Callol A."/>
            <person name="Pajuelo D."/>
            <person name="Ebbesson L."/>
            <person name="Teles M."/>
            <person name="MacKenzie S."/>
            <person name="Amaro C."/>
        </authorList>
    </citation>
    <scope>NUCLEOTIDE SEQUENCE</scope>
</reference>
<name>A0A0E9S481_ANGAN</name>
<sequence length="37" mass="4371">MYSVWEVFFPQCKHLKCTQDDSYRRKAPTNVFCVGSV</sequence>
<accession>A0A0E9S481</accession>
<reference evidence="1" key="1">
    <citation type="submission" date="2014-11" db="EMBL/GenBank/DDBJ databases">
        <authorList>
            <person name="Amaro Gonzalez C."/>
        </authorList>
    </citation>
    <scope>NUCLEOTIDE SEQUENCE</scope>
</reference>